<keyword evidence="3" id="KW-1185">Reference proteome</keyword>
<evidence type="ECO:0000256" key="1">
    <source>
        <dbReference type="SAM" id="MobiDB-lite"/>
    </source>
</evidence>
<organism evidence="2 3">
    <name type="scientific">Dovyalis caffra</name>
    <dbReference type="NCBI Taxonomy" id="77055"/>
    <lineage>
        <taxon>Eukaryota</taxon>
        <taxon>Viridiplantae</taxon>
        <taxon>Streptophyta</taxon>
        <taxon>Embryophyta</taxon>
        <taxon>Tracheophyta</taxon>
        <taxon>Spermatophyta</taxon>
        <taxon>Magnoliopsida</taxon>
        <taxon>eudicotyledons</taxon>
        <taxon>Gunneridae</taxon>
        <taxon>Pentapetalae</taxon>
        <taxon>rosids</taxon>
        <taxon>fabids</taxon>
        <taxon>Malpighiales</taxon>
        <taxon>Salicaceae</taxon>
        <taxon>Flacourtieae</taxon>
        <taxon>Dovyalis</taxon>
    </lineage>
</organism>
<evidence type="ECO:0000313" key="3">
    <source>
        <dbReference type="Proteomes" id="UP001314170"/>
    </source>
</evidence>
<reference evidence="2 3" key="1">
    <citation type="submission" date="2024-01" db="EMBL/GenBank/DDBJ databases">
        <authorList>
            <person name="Waweru B."/>
        </authorList>
    </citation>
    <scope>NUCLEOTIDE SEQUENCE [LARGE SCALE GENOMIC DNA]</scope>
</reference>
<dbReference type="InterPro" id="IPR018930">
    <property type="entry name" value="LEA-18"/>
</dbReference>
<feature type="region of interest" description="Disordered" evidence="1">
    <location>
        <begin position="61"/>
        <end position="90"/>
    </location>
</feature>
<comment type="caution">
    <text evidence="2">The sequence shown here is derived from an EMBL/GenBank/DDBJ whole genome shotgun (WGS) entry which is preliminary data.</text>
</comment>
<gene>
    <name evidence="2" type="ORF">DCAF_LOCUS18649</name>
</gene>
<evidence type="ECO:0000313" key="2">
    <source>
        <dbReference type="EMBL" id="CAK7345986.1"/>
    </source>
</evidence>
<accession>A0AAV1S3I5</accession>
<dbReference type="EMBL" id="CAWUPB010001173">
    <property type="protein sequence ID" value="CAK7345986.1"/>
    <property type="molecule type" value="Genomic_DNA"/>
</dbReference>
<protein>
    <submittedName>
        <fullName evidence="2">Uncharacterized protein</fullName>
    </submittedName>
</protein>
<dbReference type="Proteomes" id="UP001314170">
    <property type="component" value="Unassembled WGS sequence"/>
</dbReference>
<proteinExistence type="predicted"/>
<dbReference type="Pfam" id="PF10714">
    <property type="entry name" value="LEA_6"/>
    <property type="match status" value="1"/>
</dbReference>
<dbReference type="AlphaFoldDB" id="A0AAV1S3I5"/>
<sequence>MTRLIASCKKLEMENSCQLQMENRKESSCEEKKGRLEGLPVESSPYLKYKDLEDYKLKAYGTEGHQEVKPDQGGGGTDAPTLSGNGLSRGKAAIIDGADRLGIP</sequence>
<name>A0AAV1S3I5_9ROSI</name>